<evidence type="ECO:0008006" key="5">
    <source>
        <dbReference type="Google" id="ProtNLM"/>
    </source>
</evidence>
<dbReference type="PANTHER" id="PTHR11067:SF9">
    <property type="entry name" value="INOSINE TRIPHOSPHATE PYROPHOSPHATASE"/>
    <property type="match status" value="1"/>
</dbReference>
<gene>
    <name evidence="3" type="ORF">COU06_01975</name>
</gene>
<dbReference type="InterPro" id="IPR002637">
    <property type="entry name" value="RdgB/HAM1"/>
</dbReference>
<proteinExistence type="inferred from homology"/>
<organism evidence="3 4">
    <name type="scientific">Candidatus Harrisonbacteria bacterium CG10_big_fil_rev_8_21_14_0_10_38_8</name>
    <dbReference type="NCBI Taxonomy" id="1974582"/>
    <lineage>
        <taxon>Bacteria</taxon>
        <taxon>Candidatus Harrisoniibacteriota</taxon>
    </lineage>
</organism>
<evidence type="ECO:0000256" key="1">
    <source>
        <dbReference type="ARBA" id="ARBA00008023"/>
    </source>
</evidence>
<dbReference type="SUPFAM" id="SSF52972">
    <property type="entry name" value="ITPase-like"/>
    <property type="match status" value="1"/>
</dbReference>
<dbReference type="Pfam" id="PF01725">
    <property type="entry name" value="Ham1p_like"/>
    <property type="match status" value="1"/>
</dbReference>
<comment type="similarity">
    <text evidence="1">Belongs to the HAM1 NTPase family.</text>
</comment>
<reference evidence="4" key="1">
    <citation type="submission" date="2017-09" db="EMBL/GenBank/DDBJ databases">
        <title>Depth-based differentiation of microbial function through sediment-hosted aquifers and enrichment of novel symbionts in the deep terrestrial subsurface.</title>
        <authorList>
            <person name="Probst A.J."/>
            <person name="Ladd B."/>
            <person name="Jarett J.K."/>
            <person name="Geller-Mcgrath D.E."/>
            <person name="Sieber C.M.K."/>
            <person name="Emerson J.B."/>
            <person name="Anantharaman K."/>
            <person name="Thomas B.C."/>
            <person name="Malmstrom R."/>
            <person name="Stieglmeier M."/>
            <person name="Klingl A."/>
            <person name="Woyke T."/>
            <person name="Ryan C.M."/>
            <person name="Banfield J.F."/>
        </authorList>
    </citation>
    <scope>NUCLEOTIDE SEQUENCE [LARGE SCALE GENOMIC DNA]</scope>
</reference>
<evidence type="ECO:0000256" key="2">
    <source>
        <dbReference type="ARBA" id="ARBA00022801"/>
    </source>
</evidence>
<keyword evidence="2" id="KW-0378">Hydrolase</keyword>
<dbReference type="Gene3D" id="3.90.950.10">
    <property type="match status" value="1"/>
</dbReference>
<dbReference type="Proteomes" id="UP000229112">
    <property type="component" value="Unassembled WGS sequence"/>
</dbReference>
<dbReference type="InterPro" id="IPR029001">
    <property type="entry name" value="ITPase-like_fam"/>
</dbReference>
<dbReference type="AlphaFoldDB" id="A0A2M6WJY0"/>
<evidence type="ECO:0000313" key="3">
    <source>
        <dbReference type="EMBL" id="PIT93054.1"/>
    </source>
</evidence>
<protein>
    <recommendedName>
        <fullName evidence="5">Non-canonical purine NTP pyrophosphatase</fullName>
    </recommendedName>
</protein>
<dbReference type="EMBL" id="PFAY01000015">
    <property type="protein sequence ID" value="PIT93054.1"/>
    <property type="molecule type" value="Genomic_DNA"/>
</dbReference>
<sequence>MIKDIIFVTSNKDKFREASEVLGYELKRKAVDIEEIQDLDVIKVAKAKAKQAYEVLKKPVIVEDSALYVSVWSGFPGPFIKWIDKGIGYDEFAKLIPKNNRRAQWWVVYVFYNGKEFRSFVGKTKGSISLKPKGKSWGFDSIFIIEGIKKTMAELTSKEKSRLGSRGRALVKLRRFLNTLV</sequence>
<comment type="caution">
    <text evidence="3">The sequence shown here is derived from an EMBL/GenBank/DDBJ whole genome shotgun (WGS) entry which is preliminary data.</text>
</comment>
<name>A0A2M6WJY0_9BACT</name>
<dbReference type="GO" id="GO:0009143">
    <property type="term" value="P:nucleoside triphosphate catabolic process"/>
    <property type="evidence" value="ECO:0007669"/>
    <property type="project" value="InterPro"/>
</dbReference>
<dbReference type="GO" id="GO:0005737">
    <property type="term" value="C:cytoplasm"/>
    <property type="evidence" value="ECO:0007669"/>
    <property type="project" value="TreeGrafter"/>
</dbReference>
<accession>A0A2M6WJY0</accession>
<evidence type="ECO:0000313" key="4">
    <source>
        <dbReference type="Proteomes" id="UP000229112"/>
    </source>
</evidence>
<dbReference type="CDD" id="cd00515">
    <property type="entry name" value="HAM1"/>
    <property type="match status" value="1"/>
</dbReference>
<dbReference type="PANTHER" id="PTHR11067">
    <property type="entry name" value="INOSINE TRIPHOSPHATE PYROPHOSPHATASE/HAM1 PROTEIN"/>
    <property type="match status" value="1"/>
</dbReference>
<dbReference type="GO" id="GO:0047429">
    <property type="term" value="F:nucleoside triphosphate diphosphatase activity"/>
    <property type="evidence" value="ECO:0007669"/>
    <property type="project" value="InterPro"/>
</dbReference>